<name>A0A2R8BCT7_9RHOB</name>
<feature type="domain" description="Peptidase M10 serralysin C-terminal" evidence="5">
    <location>
        <begin position="403"/>
        <end position="534"/>
    </location>
</feature>
<dbReference type="SUPFAM" id="SSF51120">
    <property type="entry name" value="beta-Roll"/>
    <property type="match status" value="1"/>
</dbReference>
<dbReference type="RefSeq" id="WP_108827992.1">
    <property type="nucleotide sequence ID" value="NZ_OMOR01000001.1"/>
</dbReference>
<dbReference type="InterPro" id="IPR050557">
    <property type="entry name" value="RTX_toxin/Mannuronan_C5-epim"/>
</dbReference>
<keyword evidence="7" id="KW-1185">Reference proteome</keyword>
<evidence type="ECO:0000259" key="5">
    <source>
        <dbReference type="Pfam" id="PF08548"/>
    </source>
</evidence>
<dbReference type="GO" id="GO:0005509">
    <property type="term" value="F:calcium ion binding"/>
    <property type="evidence" value="ECO:0007669"/>
    <property type="project" value="InterPro"/>
</dbReference>
<evidence type="ECO:0000313" key="6">
    <source>
        <dbReference type="EMBL" id="SPH20840.1"/>
    </source>
</evidence>
<dbReference type="InterPro" id="IPR011049">
    <property type="entry name" value="Serralysin-like_metalloprot_C"/>
</dbReference>
<reference evidence="6 7" key="1">
    <citation type="submission" date="2018-03" db="EMBL/GenBank/DDBJ databases">
        <authorList>
            <person name="Keele B.F."/>
        </authorList>
    </citation>
    <scope>NUCLEOTIDE SEQUENCE [LARGE SCALE GENOMIC DNA]</scope>
    <source>
        <strain evidence="6 7">CECT 8599</strain>
    </source>
</reference>
<organism evidence="6 7">
    <name type="scientific">Ascidiaceihabitans donghaensis</name>
    <dbReference type="NCBI Taxonomy" id="1510460"/>
    <lineage>
        <taxon>Bacteria</taxon>
        <taxon>Pseudomonadati</taxon>
        <taxon>Pseudomonadota</taxon>
        <taxon>Alphaproteobacteria</taxon>
        <taxon>Rhodobacterales</taxon>
        <taxon>Paracoccaceae</taxon>
        <taxon>Ascidiaceihabitans</taxon>
    </lineage>
</organism>
<sequence length="535" mass="54835">MTLRFITTDQTNTSIGGEIINSLGSPNLTVGTGDEVIVFENVTLAADGSLLDVTGLDDFDMIMNGDGFAGSNAFRIDYSSSLGEWDFEVSLSIGNDATITTNTNLSFFGVLATGSTYLQDGSEFRFNNAGTTTAMQGRGFEFQTIVDVQAANSGTVTVGEGPGFVFESIVNADFTNTGTIISVQNSNLIAGNHLTATVAFNSFVENVQFVNTGTVTGNAASLISGASVSENITNTGTLAGDVYTSAAVGGTLINSGQILGDLFTQNGDDVINNTGSIVGNVFLEEDDDFFSNAGGGTVSGVIEGFDGEDTIIGGIGADEIDGGDDNDVLRGAAGDDLIFGGEGEDTISGGDGDDTIEGDAGNEDIFGGAGEDSILGGKGTDNLRGNGGSDYIDGGDELDLLRGGDGNDTLIGGEGNDTLNGGAGDDEITAGLGKDVMRGNRGEDVFIFTDALDSTTSAVDRIRDFQSGQDLIDLSAIATFDFIGSAAFSGTGAEVRFQTTGSGLRFDVDVDGDGSADMRVNMNNISVLTVEDFIL</sequence>
<protein>
    <submittedName>
        <fullName evidence="6">Leukotoxin</fullName>
    </submittedName>
</protein>
<dbReference type="AlphaFoldDB" id="A0A2R8BCT7"/>
<evidence type="ECO:0000256" key="4">
    <source>
        <dbReference type="ARBA" id="ARBA00022737"/>
    </source>
</evidence>
<dbReference type="Pfam" id="PF00353">
    <property type="entry name" value="HemolysinCabind"/>
    <property type="match status" value="3"/>
</dbReference>
<dbReference type="Gene3D" id="2.150.10.10">
    <property type="entry name" value="Serralysin-like metalloprotease, C-terminal"/>
    <property type="match status" value="2"/>
</dbReference>
<dbReference type="Pfam" id="PF08548">
    <property type="entry name" value="Peptidase_M10_C"/>
    <property type="match status" value="1"/>
</dbReference>
<comment type="subcellular location">
    <subcellularLocation>
        <location evidence="2">Secreted</location>
    </subcellularLocation>
</comment>
<dbReference type="InterPro" id="IPR018511">
    <property type="entry name" value="Hemolysin-typ_Ca-bd_CS"/>
</dbReference>
<keyword evidence="3" id="KW-0964">Secreted</keyword>
<dbReference type="InterPro" id="IPR013858">
    <property type="entry name" value="Peptidase_M10B_C"/>
</dbReference>
<dbReference type="PANTHER" id="PTHR38340">
    <property type="entry name" value="S-LAYER PROTEIN"/>
    <property type="match status" value="1"/>
</dbReference>
<keyword evidence="4" id="KW-0677">Repeat</keyword>
<evidence type="ECO:0000256" key="2">
    <source>
        <dbReference type="ARBA" id="ARBA00004613"/>
    </source>
</evidence>
<dbReference type="EMBL" id="OMOR01000001">
    <property type="protein sequence ID" value="SPH20840.1"/>
    <property type="molecule type" value="Genomic_DNA"/>
</dbReference>
<dbReference type="PANTHER" id="PTHR38340:SF1">
    <property type="entry name" value="S-LAYER PROTEIN"/>
    <property type="match status" value="1"/>
</dbReference>
<dbReference type="InterPro" id="IPR001343">
    <property type="entry name" value="Hemolysn_Ca-bd"/>
</dbReference>
<accession>A0A2R8BCT7</accession>
<dbReference type="PRINTS" id="PR00313">
    <property type="entry name" value="CABNDNGRPT"/>
</dbReference>
<evidence type="ECO:0000256" key="1">
    <source>
        <dbReference type="ARBA" id="ARBA00001913"/>
    </source>
</evidence>
<evidence type="ECO:0000313" key="7">
    <source>
        <dbReference type="Proteomes" id="UP000244880"/>
    </source>
</evidence>
<dbReference type="Proteomes" id="UP000244880">
    <property type="component" value="Unassembled WGS sequence"/>
</dbReference>
<proteinExistence type="predicted"/>
<dbReference type="PROSITE" id="PS00330">
    <property type="entry name" value="HEMOLYSIN_CALCIUM"/>
    <property type="match status" value="2"/>
</dbReference>
<dbReference type="GO" id="GO:0005615">
    <property type="term" value="C:extracellular space"/>
    <property type="evidence" value="ECO:0007669"/>
    <property type="project" value="InterPro"/>
</dbReference>
<gene>
    <name evidence="6" type="primary">ltxA_8</name>
    <name evidence="6" type="ORF">ASD8599_01581</name>
</gene>
<evidence type="ECO:0000256" key="3">
    <source>
        <dbReference type="ARBA" id="ARBA00022525"/>
    </source>
</evidence>
<dbReference type="OrthoDB" id="9342475at2"/>
<comment type="cofactor">
    <cofactor evidence="1">
        <name>Ca(2+)</name>
        <dbReference type="ChEBI" id="CHEBI:29108"/>
    </cofactor>
</comment>